<keyword evidence="3" id="KW-1185">Reference proteome</keyword>
<reference evidence="2 3" key="1">
    <citation type="submission" date="2023-08" db="EMBL/GenBank/DDBJ databases">
        <title>A Necator americanus chromosomal reference genome.</title>
        <authorList>
            <person name="Ilik V."/>
            <person name="Petrzelkova K.J."/>
            <person name="Pardy F."/>
            <person name="Fuh T."/>
            <person name="Niatou-Singa F.S."/>
            <person name="Gouil Q."/>
            <person name="Baker L."/>
            <person name="Ritchie M.E."/>
            <person name="Jex A.R."/>
            <person name="Gazzola D."/>
            <person name="Li H."/>
            <person name="Toshio Fujiwara R."/>
            <person name="Zhan B."/>
            <person name="Aroian R.V."/>
            <person name="Pafco B."/>
            <person name="Schwarz E.M."/>
        </authorList>
    </citation>
    <scope>NUCLEOTIDE SEQUENCE [LARGE SCALE GENOMIC DNA]</scope>
    <source>
        <strain evidence="2 3">Aroian</strain>
        <tissue evidence="2">Whole animal</tissue>
    </source>
</reference>
<evidence type="ECO:0000256" key="1">
    <source>
        <dbReference type="SAM" id="SignalP"/>
    </source>
</evidence>
<gene>
    <name evidence="2" type="primary">Necator_chrIV.g14616</name>
    <name evidence="2" type="ORF">RB195_001321</name>
</gene>
<evidence type="ECO:0000313" key="3">
    <source>
        <dbReference type="Proteomes" id="UP001303046"/>
    </source>
</evidence>
<protein>
    <submittedName>
        <fullName evidence="2">Uncharacterized protein</fullName>
    </submittedName>
</protein>
<feature type="signal peptide" evidence="1">
    <location>
        <begin position="1"/>
        <end position="19"/>
    </location>
</feature>
<dbReference type="EMBL" id="JAVFWL010000004">
    <property type="protein sequence ID" value="KAK6748632.1"/>
    <property type="molecule type" value="Genomic_DNA"/>
</dbReference>
<organism evidence="2 3">
    <name type="scientific">Necator americanus</name>
    <name type="common">Human hookworm</name>
    <dbReference type="NCBI Taxonomy" id="51031"/>
    <lineage>
        <taxon>Eukaryota</taxon>
        <taxon>Metazoa</taxon>
        <taxon>Ecdysozoa</taxon>
        <taxon>Nematoda</taxon>
        <taxon>Chromadorea</taxon>
        <taxon>Rhabditida</taxon>
        <taxon>Rhabditina</taxon>
        <taxon>Rhabditomorpha</taxon>
        <taxon>Strongyloidea</taxon>
        <taxon>Ancylostomatidae</taxon>
        <taxon>Bunostominae</taxon>
        <taxon>Necator</taxon>
    </lineage>
</organism>
<name>A0ABR1DE52_NECAM</name>
<accession>A0ABR1DE52</accession>
<evidence type="ECO:0000313" key="2">
    <source>
        <dbReference type="EMBL" id="KAK6748632.1"/>
    </source>
</evidence>
<feature type="chain" id="PRO_5045440853" evidence="1">
    <location>
        <begin position="20"/>
        <end position="85"/>
    </location>
</feature>
<proteinExistence type="predicted"/>
<dbReference type="Proteomes" id="UP001303046">
    <property type="component" value="Unassembled WGS sequence"/>
</dbReference>
<keyword evidence="1" id="KW-0732">Signal</keyword>
<comment type="caution">
    <text evidence="2">The sequence shown here is derived from an EMBL/GenBank/DDBJ whole genome shotgun (WGS) entry which is preliminary data.</text>
</comment>
<sequence>MRSVLVSLIVLLLVPSSFSQMTFTDQWSKKSEPPFPRYKPLLSESTEHQNCEPEKLSQVLIQLARVNEIQNTLTSYLTTCYQKRT</sequence>